<dbReference type="GO" id="GO:0005829">
    <property type="term" value="C:cytosol"/>
    <property type="evidence" value="ECO:0007669"/>
    <property type="project" value="UniProtKB-ARBA"/>
</dbReference>
<evidence type="ECO:0000256" key="8">
    <source>
        <dbReference type="ARBA" id="ARBA00022842"/>
    </source>
</evidence>
<proteinExistence type="inferred from homology"/>
<feature type="region of interest" description="Disordered" evidence="14">
    <location>
        <begin position="1"/>
        <end position="30"/>
    </location>
</feature>
<feature type="binding site" evidence="12">
    <location>
        <position position="147"/>
    </location>
    <ligand>
        <name>Mg(2+)</name>
        <dbReference type="ChEBI" id="CHEBI:18420"/>
        <label>2</label>
    </ligand>
</feature>
<dbReference type="GO" id="GO:0008686">
    <property type="term" value="F:3,4-dihydroxy-2-butanone-4-phosphate synthase activity"/>
    <property type="evidence" value="ECO:0007669"/>
    <property type="project" value="UniProtKB-UniRule"/>
</dbReference>
<evidence type="ECO:0000256" key="7">
    <source>
        <dbReference type="ARBA" id="ARBA00022723"/>
    </source>
</evidence>
<dbReference type="EC" id="4.1.99.12" evidence="4 12"/>
<evidence type="ECO:0000256" key="12">
    <source>
        <dbReference type="HAMAP-Rule" id="MF_00180"/>
    </source>
</evidence>
<accession>Q2T0Z7</accession>
<comment type="catalytic activity">
    <reaction evidence="12 13">
        <text>D-ribulose 5-phosphate = (2S)-2-hydroxy-3-oxobutyl phosphate + formate + H(+)</text>
        <dbReference type="Rhea" id="RHEA:18457"/>
        <dbReference type="ChEBI" id="CHEBI:15378"/>
        <dbReference type="ChEBI" id="CHEBI:15740"/>
        <dbReference type="ChEBI" id="CHEBI:58121"/>
        <dbReference type="ChEBI" id="CHEBI:58830"/>
        <dbReference type="EC" id="4.1.99.12"/>
    </reaction>
</comment>
<evidence type="ECO:0000256" key="3">
    <source>
        <dbReference type="ARBA" id="ARBA00011738"/>
    </source>
</evidence>
<evidence type="ECO:0000256" key="2">
    <source>
        <dbReference type="ARBA" id="ARBA00004904"/>
    </source>
</evidence>
<comment type="pathway">
    <text evidence="2 12 13">Cofactor biosynthesis; riboflavin biosynthesis; 2-hydroxy-3-oxobutyl phosphate from D-ribulose 5-phosphate: step 1/1.</text>
</comment>
<comment type="subunit">
    <text evidence="3 12 13">Homodimer.</text>
</comment>
<evidence type="ECO:0000256" key="10">
    <source>
        <dbReference type="ARBA" id="ARBA00023239"/>
    </source>
</evidence>
<dbReference type="HAMAP" id="MF_00180">
    <property type="entry name" value="RibB"/>
    <property type="match status" value="1"/>
</dbReference>
<feature type="binding site" evidence="12">
    <location>
        <begin position="259"/>
        <end position="263"/>
    </location>
    <ligand>
        <name>D-ribulose 5-phosphate</name>
        <dbReference type="ChEBI" id="CHEBI:58121"/>
    </ligand>
</feature>
<evidence type="ECO:0000256" key="6">
    <source>
        <dbReference type="ARBA" id="ARBA00022619"/>
    </source>
</evidence>
<keyword evidence="10 12" id="KW-0456">Lyase</keyword>
<keyword evidence="7 12" id="KW-0479">Metal-binding</keyword>
<evidence type="ECO:0000313" key="15">
    <source>
        <dbReference type="EMBL" id="ABC36355.1"/>
    </source>
</evidence>
<dbReference type="HOGENOM" id="CLU_828154_0_0_4"/>
<dbReference type="SUPFAM" id="SSF55821">
    <property type="entry name" value="YrdC/RibB"/>
    <property type="match status" value="1"/>
</dbReference>
<feature type="binding site" evidence="12">
    <location>
        <position position="151"/>
    </location>
    <ligand>
        <name>D-ribulose 5-phosphate</name>
        <dbReference type="ChEBI" id="CHEBI:58121"/>
    </ligand>
</feature>
<dbReference type="InterPro" id="IPR017945">
    <property type="entry name" value="DHBP_synth_RibB-like_a/b_dom"/>
</dbReference>
<dbReference type="PANTHER" id="PTHR21327:SF38">
    <property type="entry name" value="3,4-DIHYDROXY-2-BUTANONE 4-PHOSPHATE SYNTHASE"/>
    <property type="match status" value="1"/>
</dbReference>
<evidence type="ECO:0000256" key="5">
    <source>
        <dbReference type="ARBA" id="ARBA00018836"/>
    </source>
</evidence>
<gene>
    <name evidence="12" type="primary">ribB</name>
    <name evidence="15" type="ordered locus">BTH_I0595</name>
</gene>
<evidence type="ECO:0000256" key="11">
    <source>
        <dbReference type="ARBA" id="ARBA00060730"/>
    </source>
</evidence>
<dbReference type="NCBIfam" id="TIGR00506">
    <property type="entry name" value="ribB"/>
    <property type="match status" value="1"/>
</dbReference>
<keyword evidence="9 12" id="KW-0464">Manganese</keyword>
<protein>
    <recommendedName>
        <fullName evidence="5 12">3,4-dihydroxy-2-butanone 4-phosphate synthase</fullName>
        <shortName evidence="12 13">DHBP synthase</shortName>
        <ecNumber evidence="4 12">4.1.99.12</ecNumber>
    </recommendedName>
</protein>
<dbReference type="GO" id="GO:0009231">
    <property type="term" value="P:riboflavin biosynthetic process"/>
    <property type="evidence" value="ECO:0007669"/>
    <property type="project" value="UniProtKB-UniRule"/>
</dbReference>
<dbReference type="InterPro" id="IPR000422">
    <property type="entry name" value="DHBP_synthase_RibB"/>
</dbReference>
<evidence type="ECO:0000256" key="14">
    <source>
        <dbReference type="SAM" id="MobiDB-lite"/>
    </source>
</evidence>
<keyword evidence="6 12" id="KW-0686">Riboflavin biosynthesis</keyword>
<evidence type="ECO:0000313" key="16">
    <source>
        <dbReference type="Proteomes" id="UP000001930"/>
    </source>
</evidence>
<dbReference type="GO" id="GO:0000287">
    <property type="term" value="F:magnesium ion binding"/>
    <property type="evidence" value="ECO:0007669"/>
    <property type="project" value="UniProtKB-UniRule"/>
</dbReference>
<keyword evidence="8 12" id="KW-0460">Magnesium</keyword>
<evidence type="ECO:0000256" key="4">
    <source>
        <dbReference type="ARBA" id="ARBA00012153"/>
    </source>
</evidence>
<dbReference type="UniPathway" id="UPA00275">
    <property type="reaction ID" value="UER00399"/>
</dbReference>
<dbReference type="GO" id="GO:0030145">
    <property type="term" value="F:manganese ion binding"/>
    <property type="evidence" value="ECO:0007669"/>
    <property type="project" value="UniProtKB-UniRule"/>
</dbReference>
<dbReference type="EMBL" id="CP000086">
    <property type="protein sequence ID" value="ABC36355.1"/>
    <property type="molecule type" value="Genomic_DNA"/>
</dbReference>
<organism evidence="15 16">
    <name type="scientific">Burkholderia thailandensis (strain ATCC 700388 / DSM 13276 / CCUG 48851 / CIP 106301 / E264)</name>
    <dbReference type="NCBI Taxonomy" id="271848"/>
    <lineage>
        <taxon>Bacteria</taxon>
        <taxon>Pseudomonadati</taxon>
        <taxon>Pseudomonadota</taxon>
        <taxon>Betaproteobacteria</taxon>
        <taxon>Burkholderiales</taxon>
        <taxon>Burkholderiaceae</taxon>
        <taxon>Burkholderia</taxon>
        <taxon>pseudomallei group</taxon>
    </lineage>
</organism>
<comment type="cofactor">
    <cofactor evidence="12 13">
        <name>Mg(2+)</name>
        <dbReference type="ChEBI" id="CHEBI:18420"/>
    </cofactor>
    <cofactor evidence="12 13">
        <name>Mn(2+)</name>
        <dbReference type="ChEBI" id="CHEBI:29035"/>
    </cofactor>
    <text evidence="12 13">Binds 2 divalent metal cations per subunit. Magnesium or manganese.</text>
</comment>
<comment type="function">
    <text evidence="1 12 13">Catalyzes the conversion of D-ribulose 5-phosphate to formate and 3,4-dihydroxy-2-butanone 4-phosphate.</text>
</comment>
<dbReference type="Pfam" id="PF00926">
    <property type="entry name" value="DHBP_synthase"/>
    <property type="match status" value="1"/>
</dbReference>
<name>Q2T0Z7_BURTA</name>
<dbReference type="PANTHER" id="PTHR21327">
    <property type="entry name" value="GTP CYCLOHYDROLASE II-RELATED"/>
    <property type="match status" value="1"/>
</dbReference>
<comment type="similarity">
    <text evidence="11 12 13">Belongs to the DHBP synthase family.</text>
</comment>
<sequence>MRLQGGAKFPTGGRPACCRRARERPRDARGQQIWSDARADGHSPDERRCADGHVRPVSPAARGVVRAARKRRRAVCLLCPETFFAPFFPRGAFHIMSFPLPSKSAPADAFSDLPLLDVEPVPPRIAAALAALREGRAVVLQDDHDRENEADLIVAAERLTDETMALLIRECSGIVCLCLTDEKVRALALPPMAQLNESKNGTAFTVSIEARAGVTTGVSAADRVTTIRAAIADDAQPHDIVRPGHVFPLRAAPGGVLARRGHTEGTVDLAILAGLKPAGVLCELMNPDGTMTRGADVERFAAQHGLPMLTIAELVEFRERLASLRERDACCEGVA</sequence>
<reference evidence="15 16" key="1">
    <citation type="journal article" date="2005" name="BMC Genomics">
        <title>Bacterial genome adaptation to niches: divergence of the potential virulence genes in three Burkholderia species of different survival strategies.</title>
        <authorList>
            <person name="Kim H.S."/>
            <person name="Schell M.A."/>
            <person name="Yu Y."/>
            <person name="Ulrich R.L."/>
            <person name="Sarria S.H."/>
            <person name="Nierman W.C."/>
            <person name="DeShazer D."/>
        </authorList>
    </citation>
    <scope>NUCLEOTIDE SEQUENCE [LARGE SCALE GENOMIC DNA]</scope>
    <source>
        <strain evidence="16">ATCC 700388 / DSM 13276 / CCUG 48851 / CIP 106301 / E264</strain>
    </source>
</reference>
<evidence type="ECO:0000256" key="13">
    <source>
        <dbReference type="RuleBase" id="RU003843"/>
    </source>
</evidence>
<feature type="binding site" evidence="12">
    <location>
        <begin position="146"/>
        <end position="147"/>
    </location>
    <ligand>
        <name>D-ribulose 5-phosphate</name>
        <dbReference type="ChEBI" id="CHEBI:58121"/>
    </ligand>
</feature>
<dbReference type="AlphaFoldDB" id="Q2T0Z7"/>
<feature type="binding site" evidence="12">
    <location>
        <position position="262"/>
    </location>
    <ligand>
        <name>Mg(2+)</name>
        <dbReference type="ChEBI" id="CHEBI:18420"/>
        <label>2</label>
    </ligand>
</feature>
<feature type="binding site" evidence="12">
    <location>
        <position position="147"/>
    </location>
    <ligand>
        <name>Mg(2+)</name>
        <dbReference type="ChEBI" id="CHEBI:18420"/>
        <label>1</label>
    </ligand>
</feature>
<keyword evidence="16" id="KW-1185">Reference proteome</keyword>
<feature type="site" description="Essential for catalytic activity" evidence="12">
    <location>
        <position position="283"/>
    </location>
</feature>
<dbReference type="Proteomes" id="UP000001930">
    <property type="component" value="Chromosome I"/>
</dbReference>
<evidence type="ECO:0000256" key="9">
    <source>
        <dbReference type="ARBA" id="ARBA00023211"/>
    </source>
</evidence>
<feature type="site" description="Essential for catalytic activity" evidence="12">
    <location>
        <position position="245"/>
    </location>
</feature>
<dbReference type="FunFam" id="3.90.870.10:FF:000002">
    <property type="entry name" value="3,4-dihydroxy-2-butanone 4-phosphate synthase"/>
    <property type="match status" value="1"/>
</dbReference>
<evidence type="ECO:0000256" key="1">
    <source>
        <dbReference type="ARBA" id="ARBA00002284"/>
    </source>
</evidence>
<dbReference type="Gene3D" id="3.90.870.10">
    <property type="entry name" value="DHBP synthase"/>
    <property type="match status" value="1"/>
</dbReference>
<dbReference type="KEGG" id="bte:BTH_I0595"/>